<accession>A0A1C4AYB3</accession>
<sequence>MAKKKFITVQQYSMLLGEQIESIEEAGNHVAPFFEKLDDALKADKLSELSNDEFVEIATEFENTVEVYQDVTEKLAHIAAPVRFIGAHKNMQQLFATYTSATKKMADSLDTENKQVDLSAFRQSEQDQDMYLDKFFAQVKRIFTMGTK</sequence>
<keyword evidence="2" id="KW-1185">Reference proteome</keyword>
<dbReference type="Proteomes" id="UP000199268">
    <property type="component" value="Unassembled WGS sequence"/>
</dbReference>
<dbReference type="OrthoDB" id="2146076at2"/>
<dbReference type="EMBL" id="FMAO01000007">
    <property type="protein sequence ID" value="SCB99576.1"/>
    <property type="molecule type" value="Genomic_DNA"/>
</dbReference>
<dbReference type="STRING" id="1505725.GA0061074_10799"/>
<dbReference type="RefSeq" id="WP_092462841.1">
    <property type="nucleotide sequence ID" value="NZ_BJEE01000006.1"/>
</dbReference>
<protein>
    <submittedName>
        <fullName evidence="1">Uncharacterized protein</fullName>
    </submittedName>
</protein>
<evidence type="ECO:0000313" key="1">
    <source>
        <dbReference type="EMBL" id="SCB99576.1"/>
    </source>
</evidence>
<reference evidence="2" key="1">
    <citation type="submission" date="2016-08" db="EMBL/GenBank/DDBJ databases">
        <authorList>
            <person name="Varghese N."/>
            <person name="Submissions Spin"/>
        </authorList>
    </citation>
    <scope>NUCLEOTIDE SEQUENCE [LARGE SCALE GENOMIC DNA]</scope>
    <source>
        <strain evidence="2">R-53094</strain>
    </source>
</reference>
<proteinExistence type="predicted"/>
<organism evidence="1 2">
    <name type="scientific">Weissella bombi</name>
    <dbReference type="NCBI Taxonomy" id="1505725"/>
    <lineage>
        <taxon>Bacteria</taxon>
        <taxon>Bacillati</taxon>
        <taxon>Bacillota</taxon>
        <taxon>Bacilli</taxon>
        <taxon>Lactobacillales</taxon>
        <taxon>Lactobacillaceae</taxon>
        <taxon>Weissella</taxon>
    </lineage>
</organism>
<evidence type="ECO:0000313" key="2">
    <source>
        <dbReference type="Proteomes" id="UP000199268"/>
    </source>
</evidence>
<gene>
    <name evidence="1" type="ORF">GA0061074_10799</name>
</gene>
<name>A0A1C4AYB3_9LACO</name>
<dbReference type="AlphaFoldDB" id="A0A1C4AYB3"/>